<evidence type="ECO:0000313" key="3">
    <source>
        <dbReference type="Proteomes" id="UP000019140"/>
    </source>
</evidence>
<comment type="caution">
    <text evidence="2">The sequence shown here is derived from an EMBL/GenBank/DDBJ whole genome shotgun (WGS) entry which is preliminary data.</text>
</comment>
<dbReference type="HOGENOM" id="CLU_2449115_0_0_7"/>
<proteinExistence type="predicted"/>
<dbReference type="AlphaFoldDB" id="W4LNR8"/>
<accession>W4LNR8</accession>
<keyword evidence="1" id="KW-0175">Coiled coil</keyword>
<dbReference type="Proteomes" id="UP000019140">
    <property type="component" value="Unassembled WGS sequence"/>
</dbReference>
<evidence type="ECO:0000256" key="1">
    <source>
        <dbReference type="SAM" id="Coils"/>
    </source>
</evidence>
<name>W4LNR8_9BACT</name>
<feature type="coiled-coil region" evidence="1">
    <location>
        <begin position="12"/>
        <end position="39"/>
    </location>
</feature>
<gene>
    <name evidence="2" type="ORF">ETSY2_40585</name>
</gene>
<dbReference type="EMBL" id="AZHX01001815">
    <property type="protein sequence ID" value="ETW99617.1"/>
    <property type="molecule type" value="Genomic_DNA"/>
</dbReference>
<keyword evidence="3" id="KW-1185">Reference proteome</keyword>
<reference evidence="2 3" key="1">
    <citation type="journal article" date="2014" name="Nature">
        <title>An environmental bacterial taxon with a large and distinct metabolic repertoire.</title>
        <authorList>
            <person name="Wilson M.C."/>
            <person name="Mori T."/>
            <person name="Ruckert C."/>
            <person name="Uria A.R."/>
            <person name="Helf M.J."/>
            <person name="Takada K."/>
            <person name="Gernert C."/>
            <person name="Steffens U.A."/>
            <person name="Heycke N."/>
            <person name="Schmitt S."/>
            <person name="Rinke C."/>
            <person name="Helfrich E.J."/>
            <person name="Brachmann A.O."/>
            <person name="Gurgui C."/>
            <person name="Wakimoto T."/>
            <person name="Kracht M."/>
            <person name="Crusemann M."/>
            <person name="Hentschel U."/>
            <person name="Abe I."/>
            <person name="Matsunaga S."/>
            <person name="Kalinowski J."/>
            <person name="Takeyama H."/>
            <person name="Piel J."/>
        </authorList>
    </citation>
    <scope>NUCLEOTIDE SEQUENCE [LARGE SCALE GENOMIC DNA]</scope>
    <source>
        <strain evidence="3">TSY2</strain>
    </source>
</reference>
<organism evidence="2 3">
    <name type="scientific">Candidatus Entotheonella gemina</name>
    <dbReference type="NCBI Taxonomy" id="1429439"/>
    <lineage>
        <taxon>Bacteria</taxon>
        <taxon>Pseudomonadati</taxon>
        <taxon>Nitrospinota/Tectimicrobiota group</taxon>
        <taxon>Candidatus Tectimicrobiota</taxon>
        <taxon>Candidatus Entotheonellia</taxon>
        <taxon>Candidatus Entotheonellales</taxon>
        <taxon>Candidatus Entotheonellaceae</taxon>
        <taxon>Candidatus Entotheonella</taxon>
    </lineage>
</organism>
<sequence length="89" mass="10247">MLTLFRRGRISLEDLESQMDAMANEVAEIQQRINAIDAQTQVSEAARQHITDAHQLLERLCTRLDDIERADNVELKHQIINPLVSEIPR</sequence>
<evidence type="ECO:0000313" key="2">
    <source>
        <dbReference type="EMBL" id="ETW99617.1"/>
    </source>
</evidence>
<protein>
    <submittedName>
        <fullName evidence="2">Uncharacterized protein</fullName>
    </submittedName>
</protein>